<evidence type="ECO:0000313" key="1">
    <source>
        <dbReference type="EMBL" id="WAJ70279.1"/>
    </source>
</evidence>
<evidence type="ECO:0000313" key="2">
    <source>
        <dbReference type="Proteomes" id="UP001163726"/>
    </source>
</evidence>
<gene>
    <name evidence="1" type="ORF">OLW01_00200</name>
</gene>
<dbReference type="RefSeq" id="WP_268074581.1">
    <property type="nucleotide sequence ID" value="NZ_CP109965.1"/>
</dbReference>
<keyword evidence="2" id="KW-1185">Reference proteome</keyword>
<sequence length="185" mass="21210">MQTNNSVLVTQQIKTWLEQVVIGLNLCPFAKRPYKQKQVKIAISTASDDDTLLQDLLQQFKLLENTPIETTETSVLVVTNHLQDFFDYNDFLNLADALIEQYNWQGVFQIASFHPHYQFAGTTEQDPENLTNKAPYPILHILRESSLDKAVESHPDVDGIPEQNIAKMNQLTKEQITELFGYLKD</sequence>
<protein>
    <submittedName>
        <fullName evidence="1">DUF1415 domain-containing protein</fullName>
    </submittedName>
</protein>
<reference evidence="1" key="1">
    <citation type="submission" date="2022-10" db="EMBL/GenBank/DDBJ databases">
        <title>Catenovulum adriacola sp. nov. isolated in the Harbour of Susak.</title>
        <authorList>
            <person name="Schoch T."/>
            <person name="Reich S.J."/>
            <person name="Stoeferle S."/>
            <person name="Flaiz M."/>
            <person name="Kazda M."/>
            <person name="Riedel C.U."/>
            <person name="Duerre P."/>
        </authorList>
    </citation>
    <scope>NUCLEOTIDE SEQUENCE</scope>
    <source>
        <strain evidence="1">TS8</strain>
    </source>
</reference>
<proteinExistence type="predicted"/>
<accession>A0ABY7APQ2</accession>
<dbReference type="Proteomes" id="UP001163726">
    <property type="component" value="Chromosome"/>
</dbReference>
<organism evidence="1 2">
    <name type="scientific">Catenovulum adriaticum</name>
    <dbReference type="NCBI Taxonomy" id="2984846"/>
    <lineage>
        <taxon>Bacteria</taxon>
        <taxon>Pseudomonadati</taxon>
        <taxon>Pseudomonadota</taxon>
        <taxon>Gammaproteobacteria</taxon>
        <taxon>Alteromonadales</taxon>
        <taxon>Alteromonadaceae</taxon>
        <taxon>Catenovulum</taxon>
    </lineage>
</organism>
<dbReference type="InterPro" id="IPR009858">
    <property type="entry name" value="DUF1415"/>
</dbReference>
<dbReference type="Pfam" id="PF07209">
    <property type="entry name" value="DUF1415"/>
    <property type="match status" value="1"/>
</dbReference>
<dbReference type="EMBL" id="CP109965">
    <property type="protein sequence ID" value="WAJ70279.1"/>
    <property type="molecule type" value="Genomic_DNA"/>
</dbReference>
<name>A0ABY7APQ2_9ALTE</name>